<dbReference type="RefSeq" id="WP_250859366.1">
    <property type="nucleotide sequence ID" value="NZ_JAGSOJ010000002.1"/>
</dbReference>
<dbReference type="AlphaFoldDB" id="A0A9J6P1C2"/>
<proteinExistence type="predicted"/>
<dbReference type="PANTHER" id="PTHR13061:SF29">
    <property type="entry name" value="GAMMA CARBONIC ANHYDRASE-LIKE 1, MITOCHONDRIAL-RELATED"/>
    <property type="match status" value="1"/>
</dbReference>
<evidence type="ECO:0000313" key="1">
    <source>
        <dbReference type="EMBL" id="MCM1990331.1"/>
    </source>
</evidence>
<keyword evidence="2" id="KW-1185">Reference proteome</keyword>
<dbReference type="Pfam" id="PF00132">
    <property type="entry name" value="Hexapep"/>
    <property type="match status" value="1"/>
</dbReference>
<dbReference type="PANTHER" id="PTHR13061">
    <property type="entry name" value="DYNACTIN SUBUNIT P25"/>
    <property type="match status" value="1"/>
</dbReference>
<gene>
    <name evidence="1" type="ORF">KDK92_11345</name>
</gene>
<name>A0A9J6P1C2_9CLOT</name>
<dbReference type="InterPro" id="IPR011004">
    <property type="entry name" value="Trimer_LpxA-like_sf"/>
</dbReference>
<dbReference type="SUPFAM" id="SSF51161">
    <property type="entry name" value="Trimeric LpxA-like enzymes"/>
    <property type="match status" value="1"/>
</dbReference>
<protein>
    <submittedName>
        <fullName evidence="1">Gamma carbonic anhydrase family protein</fullName>
    </submittedName>
</protein>
<dbReference type="CDD" id="cd04645">
    <property type="entry name" value="LbH_gamma_CA_like"/>
    <property type="match status" value="1"/>
</dbReference>
<organism evidence="1 2">
    <name type="scientific">Oceanirhabdus seepicola</name>
    <dbReference type="NCBI Taxonomy" id="2828781"/>
    <lineage>
        <taxon>Bacteria</taxon>
        <taxon>Bacillati</taxon>
        <taxon>Bacillota</taxon>
        <taxon>Clostridia</taxon>
        <taxon>Eubacteriales</taxon>
        <taxon>Clostridiaceae</taxon>
        <taxon>Oceanirhabdus</taxon>
    </lineage>
</organism>
<reference evidence="1" key="1">
    <citation type="journal article" date="2021" name="mSystems">
        <title>Bacteria and Archaea Synergistically Convert Glycine Betaine to Biogenic Methane in the Formosa Cold Seep of the South China Sea.</title>
        <authorList>
            <person name="Li L."/>
            <person name="Zhang W."/>
            <person name="Zhang S."/>
            <person name="Song L."/>
            <person name="Sun Q."/>
            <person name="Zhang H."/>
            <person name="Xiang H."/>
            <person name="Dong X."/>
        </authorList>
    </citation>
    <scope>NUCLEOTIDE SEQUENCE</scope>
    <source>
        <strain evidence="1">ZWT</strain>
    </source>
</reference>
<dbReference type="EMBL" id="JAGSOJ010000002">
    <property type="protein sequence ID" value="MCM1990331.1"/>
    <property type="molecule type" value="Genomic_DNA"/>
</dbReference>
<dbReference type="Gene3D" id="2.160.10.10">
    <property type="entry name" value="Hexapeptide repeat proteins"/>
    <property type="match status" value="1"/>
</dbReference>
<dbReference type="InterPro" id="IPR050484">
    <property type="entry name" value="Transf_Hexapept/Carb_Anhydrase"/>
</dbReference>
<reference evidence="1" key="2">
    <citation type="submission" date="2021-04" db="EMBL/GenBank/DDBJ databases">
        <authorList>
            <person name="Dong X."/>
        </authorList>
    </citation>
    <scope>NUCLEOTIDE SEQUENCE</scope>
    <source>
        <strain evidence="1">ZWT</strain>
    </source>
</reference>
<sequence length="167" mass="18001">MIKKYLDKEPLIAQNAFCAENATLIGEIIIEKDASVWFNTVLRADNELIKIGEGSNIQDNCTVHVDEGYSVEIGKGVTVGHNVILHGCKVCDNSLIGMGSILLDGVEIGENTIVGAGSLVTSGKKIPSGVLCLGSPAKVIRELTQEEIQSIEHSSSHYIDKSKKYME</sequence>
<comment type="caution">
    <text evidence="1">The sequence shown here is derived from an EMBL/GenBank/DDBJ whole genome shotgun (WGS) entry which is preliminary data.</text>
</comment>
<accession>A0A9J6P1C2</accession>
<dbReference type="Proteomes" id="UP001056429">
    <property type="component" value="Unassembled WGS sequence"/>
</dbReference>
<dbReference type="InterPro" id="IPR047324">
    <property type="entry name" value="LbH_gamma_CA-like"/>
</dbReference>
<dbReference type="InterPro" id="IPR001451">
    <property type="entry name" value="Hexapep"/>
</dbReference>
<evidence type="ECO:0000313" key="2">
    <source>
        <dbReference type="Proteomes" id="UP001056429"/>
    </source>
</evidence>